<dbReference type="EMBL" id="HBHZ01000290">
    <property type="protein sequence ID" value="CAE0187168.1"/>
    <property type="molecule type" value="Transcribed_RNA"/>
</dbReference>
<dbReference type="Pfam" id="PF02037">
    <property type="entry name" value="SAP"/>
    <property type="match status" value="1"/>
</dbReference>
<protein>
    <recommendedName>
        <fullName evidence="2">SAP domain-containing protein</fullName>
    </recommendedName>
</protein>
<organism evidence="3">
    <name type="scientific">Chloropicon roscoffensis</name>
    <dbReference type="NCBI Taxonomy" id="1461544"/>
    <lineage>
        <taxon>Eukaryota</taxon>
        <taxon>Viridiplantae</taxon>
        <taxon>Chlorophyta</taxon>
        <taxon>Chloropicophyceae</taxon>
        <taxon>Chloropicales</taxon>
        <taxon>Chloropicaceae</taxon>
        <taxon>Chloropicon</taxon>
    </lineage>
</organism>
<feature type="region of interest" description="Disordered" evidence="1">
    <location>
        <begin position="396"/>
        <end position="422"/>
    </location>
</feature>
<dbReference type="InterPro" id="IPR025856">
    <property type="entry name" value="HeH/LEM_domain"/>
</dbReference>
<feature type="region of interest" description="Disordered" evidence="1">
    <location>
        <begin position="457"/>
        <end position="501"/>
    </location>
</feature>
<gene>
    <name evidence="3" type="ORF">CROS1456_LOCUS234</name>
</gene>
<dbReference type="SUPFAM" id="SSF68906">
    <property type="entry name" value="SAP domain"/>
    <property type="match status" value="1"/>
</dbReference>
<evidence type="ECO:0000256" key="1">
    <source>
        <dbReference type="SAM" id="MobiDB-lite"/>
    </source>
</evidence>
<dbReference type="AlphaFoldDB" id="A0A7S3C668"/>
<sequence length="501" mass="55818">MSLHLTPVVAGRDTPTYYAGDGNGGMSLAATPQNHDQGPFVTPTLTGLQNRNRRGSLWQRFTREGALDSASVSRSEAAELNNRVKWLEQRLADSEEQLREAVEEIVEMRRRERMLDDAISEAEEASRSERAKLQVAARDAQIKCNLLEKREAALTEQLHSVQLGSKQLEKDAEAARRELEAAKKSLREREAEAVRLTDERESLENKCDKLEDQLSKNLRDFQNDVRRLKRKEEELKAMEGMNKKIRAKIESYEEELEMRELKDGEFEAMEKRVAELESKSKRLEGQNSQLRKQVAEKEAELARTTTVAAEQATKRKGSQPSETVKANLEAPEEEEEKEEDVAPGEGENATMDHTKEELMSMTISELKKALDGAGVEYPSKGRKAQLQELALGLIPGGKKVEPSAPAPEEAAEDSQLPAVSDASSMKVAELRKELSRRGLDTSGVKAVLVARLTGVEAAEPKATTSVDKGRGKRKAGEKAPPKSPKRRATRRGKGYILDRLN</sequence>
<proteinExistence type="predicted"/>
<reference evidence="3" key="1">
    <citation type="submission" date="2021-01" db="EMBL/GenBank/DDBJ databases">
        <authorList>
            <person name="Corre E."/>
            <person name="Pelletier E."/>
            <person name="Niang G."/>
            <person name="Scheremetjew M."/>
            <person name="Finn R."/>
            <person name="Kale V."/>
            <person name="Holt S."/>
            <person name="Cochrane G."/>
            <person name="Meng A."/>
            <person name="Brown T."/>
            <person name="Cohen L."/>
        </authorList>
    </citation>
    <scope>NUCLEOTIDE SEQUENCE</scope>
    <source>
        <strain evidence="3">RCC1871</strain>
    </source>
</reference>
<feature type="region of interest" description="Disordered" evidence="1">
    <location>
        <begin position="277"/>
        <end position="353"/>
    </location>
</feature>
<dbReference type="InterPro" id="IPR036361">
    <property type="entry name" value="SAP_dom_sf"/>
</dbReference>
<dbReference type="InterPro" id="IPR003034">
    <property type="entry name" value="SAP_dom"/>
</dbReference>
<dbReference type="Pfam" id="PF12949">
    <property type="entry name" value="HeH"/>
    <property type="match status" value="1"/>
</dbReference>
<dbReference type="SMART" id="SM00513">
    <property type="entry name" value="SAP"/>
    <property type="match status" value="2"/>
</dbReference>
<feature type="domain" description="SAP" evidence="2">
    <location>
        <begin position="422"/>
        <end position="456"/>
    </location>
</feature>
<dbReference type="Gene3D" id="1.10.720.30">
    <property type="entry name" value="SAP domain"/>
    <property type="match status" value="2"/>
</dbReference>
<name>A0A7S3C668_9CHLO</name>
<evidence type="ECO:0000259" key="2">
    <source>
        <dbReference type="PROSITE" id="PS50800"/>
    </source>
</evidence>
<accession>A0A7S3C668</accession>
<feature type="compositionally biased region" description="Acidic residues" evidence="1">
    <location>
        <begin position="330"/>
        <end position="342"/>
    </location>
</feature>
<dbReference type="PROSITE" id="PS50800">
    <property type="entry name" value="SAP"/>
    <property type="match status" value="1"/>
</dbReference>
<evidence type="ECO:0000313" key="3">
    <source>
        <dbReference type="EMBL" id="CAE0187168.1"/>
    </source>
</evidence>
<feature type="compositionally biased region" description="Basic residues" evidence="1">
    <location>
        <begin position="483"/>
        <end position="493"/>
    </location>
</feature>